<comment type="caution">
    <text evidence="2">The sequence shown here is derived from an EMBL/GenBank/DDBJ whole genome shotgun (WGS) entry which is preliminary data.</text>
</comment>
<dbReference type="OrthoDB" id="5319015at2759"/>
<dbReference type="Pfam" id="PF23867">
    <property type="entry name" value="Mmc1_N"/>
    <property type="match status" value="1"/>
</dbReference>
<dbReference type="GeneID" id="28733024"/>
<evidence type="ECO:0000259" key="1">
    <source>
        <dbReference type="Pfam" id="PF23868"/>
    </source>
</evidence>
<accession>A0A0N0NIE6</accession>
<protein>
    <recommendedName>
        <fullName evidence="1">Mmc1 C-terminal domain-containing protein</fullName>
    </recommendedName>
</protein>
<reference evidence="2 3" key="1">
    <citation type="submission" date="2015-06" db="EMBL/GenBank/DDBJ databases">
        <title>Draft genome of the ant-associated black yeast Phialophora attae CBS 131958.</title>
        <authorList>
            <person name="Moreno L.F."/>
            <person name="Stielow B.J."/>
            <person name="de Hoog S."/>
            <person name="Vicente V.A."/>
            <person name="Weiss V.A."/>
            <person name="de Vries M."/>
            <person name="Cruz L.M."/>
            <person name="Souza E.M."/>
        </authorList>
    </citation>
    <scope>NUCLEOTIDE SEQUENCE [LARGE SCALE GENOMIC DNA]</scope>
    <source>
        <strain evidence="2 3">CBS 131958</strain>
    </source>
</reference>
<dbReference type="Pfam" id="PF23868">
    <property type="entry name" value="Mmc1_C"/>
    <property type="match status" value="1"/>
</dbReference>
<dbReference type="InterPro" id="IPR056196">
    <property type="entry name" value="Mmc1_C"/>
</dbReference>
<keyword evidence="3" id="KW-1185">Reference proteome</keyword>
<evidence type="ECO:0000313" key="2">
    <source>
        <dbReference type="EMBL" id="KPI35751.1"/>
    </source>
</evidence>
<dbReference type="AlphaFoldDB" id="A0A0N0NIE6"/>
<gene>
    <name evidence="2" type="ORF">AB675_1267</name>
</gene>
<proteinExistence type="predicted"/>
<organism evidence="2 3">
    <name type="scientific">Cyphellophora attinorum</name>
    <dbReference type="NCBI Taxonomy" id="1664694"/>
    <lineage>
        <taxon>Eukaryota</taxon>
        <taxon>Fungi</taxon>
        <taxon>Dikarya</taxon>
        <taxon>Ascomycota</taxon>
        <taxon>Pezizomycotina</taxon>
        <taxon>Eurotiomycetes</taxon>
        <taxon>Chaetothyriomycetidae</taxon>
        <taxon>Chaetothyriales</taxon>
        <taxon>Cyphellophoraceae</taxon>
        <taxon>Cyphellophora</taxon>
    </lineage>
</organism>
<dbReference type="RefSeq" id="XP_017995714.1">
    <property type="nucleotide sequence ID" value="XM_018141144.1"/>
</dbReference>
<sequence length="653" mass="71214">MSRRSLQPRWLRRALDEAFICPSCARKAPKAINRGPSQRQQRWATTLSSNTAINASRSVHEQYRALYSALGDVRRNAAAHVPISRLQLALAGLESTSPRIRVAVLGLNVADTAKRLVRLLLSDPLEQEAQWEWDLTHDQGRFENGLLVRYGQAANPNLAQSNTSIPVLEVPAGLLERANIEILISTVSMPAHRQHRQIPVDTFLAPVIGTPSAFSGRHTIISQPVHRAVVVAKGLEELFQVAELLAASEISSDEERNSIKVVLQNESGSLDGDLAVIDSAKAEAGLRAIRSSLAKATTYEHLWMESGLSQVTKWLTSISGADTKLPAPVADLISAILQSASTSLKTQAKADAESRRTDLSTLTNLSSTIDDFSRNAHKELQSGLSSAWSSRNWRKLAWYKLFWRVDDVGLIVTDLVSNAWLPRTERAVYEISGRLAQAGISPMDMVTLPVALQKQTLPDPSPATAPLPILQAQAVSTAGQTEPIIVNEGGAPRVELEPKPQLTPLSAAVSATRQTQIEAAILYLSTQAQQLVMRTLSLAGLSAGLSGLTYVSLTNGGIYEAGTIAALGTTFALWRLQGGWQDATKQVEGELYDEGRNVIRRMTARMQQLVDEKAHPKIDEAGQRHWRLASQSVDKAQVELKRLLESSEPSKSK</sequence>
<dbReference type="PANTHER" id="PTHR38644:SF1">
    <property type="entry name" value="EXPRESSED PROTEIN"/>
    <property type="match status" value="1"/>
</dbReference>
<dbReference type="VEuPathDB" id="FungiDB:AB675_1267"/>
<dbReference type="EMBL" id="LFJN01000037">
    <property type="protein sequence ID" value="KPI35751.1"/>
    <property type="molecule type" value="Genomic_DNA"/>
</dbReference>
<feature type="domain" description="Mmc1 C-terminal" evidence="1">
    <location>
        <begin position="366"/>
        <end position="596"/>
    </location>
</feature>
<dbReference type="STRING" id="1664694.A0A0N0NIE6"/>
<dbReference type="Proteomes" id="UP000038010">
    <property type="component" value="Unassembled WGS sequence"/>
</dbReference>
<dbReference type="PANTHER" id="PTHR38644">
    <property type="entry name" value="EXPRESSED PROTEIN"/>
    <property type="match status" value="1"/>
</dbReference>
<name>A0A0N0NIE6_9EURO</name>
<evidence type="ECO:0000313" key="3">
    <source>
        <dbReference type="Proteomes" id="UP000038010"/>
    </source>
</evidence>